<dbReference type="PANTHER" id="PTHR37464">
    <property type="entry name" value="BLL2463 PROTEIN"/>
    <property type="match status" value="1"/>
</dbReference>
<evidence type="ECO:0000256" key="1">
    <source>
        <dbReference type="SAM" id="Phobius"/>
    </source>
</evidence>
<protein>
    <submittedName>
        <fullName evidence="3">Putative membrane protein (TIGR02226 family)</fullName>
    </submittedName>
</protein>
<dbReference type="RefSeq" id="WP_133758014.1">
    <property type="nucleotide sequence ID" value="NZ_SOBW01000008.1"/>
</dbReference>
<dbReference type="OrthoDB" id="9810200at2"/>
<evidence type="ECO:0000313" key="3">
    <source>
        <dbReference type="EMBL" id="TDU39964.1"/>
    </source>
</evidence>
<gene>
    <name evidence="3" type="ORF">BXY82_2003</name>
</gene>
<dbReference type="InterPro" id="IPR011933">
    <property type="entry name" value="Double_TM_dom"/>
</dbReference>
<comment type="caution">
    <text evidence="3">The sequence shown here is derived from an EMBL/GenBank/DDBJ whole genome shotgun (WGS) entry which is preliminary data.</text>
</comment>
<dbReference type="InterPro" id="IPR024163">
    <property type="entry name" value="Aerotolerance_reg_N"/>
</dbReference>
<keyword evidence="1" id="KW-1133">Transmembrane helix</keyword>
<evidence type="ECO:0000259" key="2">
    <source>
        <dbReference type="Pfam" id="PF07584"/>
    </source>
</evidence>
<feature type="transmembrane region" description="Helical" evidence="1">
    <location>
        <begin position="6"/>
        <end position="24"/>
    </location>
</feature>
<dbReference type="Pfam" id="PF07584">
    <property type="entry name" value="BatA"/>
    <property type="match status" value="1"/>
</dbReference>
<dbReference type="AlphaFoldDB" id="A0A4R7PY96"/>
<keyword evidence="1" id="KW-0472">Membrane</keyword>
<accession>A0A4R7PY96</accession>
<dbReference type="Proteomes" id="UP000294689">
    <property type="component" value="Unassembled WGS sequence"/>
</dbReference>
<keyword evidence="4" id="KW-1185">Reference proteome</keyword>
<dbReference type="EMBL" id="SOBW01000008">
    <property type="protein sequence ID" value="TDU39964.1"/>
    <property type="molecule type" value="Genomic_DNA"/>
</dbReference>
<feature type="transmembrane region" description="Helical" evidence="1">
    <location>
        <begin position="618"/>
        <end position="637"/>
    </location>
</feature>
<feature type="transmembrane region" description="Helical" evidence="1">
    <location>
        <begin position="56"/>
        <end position="78"/>
    </location>
</feature>
<name>A0A4R7PY96_9FLAO</name>
<organism evidence="3 4">
    <name type="scientific">Gelidibacter sediminis</name>
    <dbReference type="NCBI Taxonomy" id="1608710"/>
    <lineage>
        <taxon>Bacteria</taxon>
        <taxon>Pseudomonadati</taxon>
        <taxon>Bacteroidota</taxon>
        <taxon>Flavobacteriia</taxon>
        <taxon>Flavobacteriales</taxon>
        <taxon>Flavobacteriaceae</taxon>
        <taxon>Gelidibacter</taxon>
    </lineage>
</organism>
<evidence type="ECO:0000313" key="4">
    <source>
        <dbReference type="Proteomes" id="UP000294689"/>
    </source>
</evidence>
<reference evidence="3 4" key="1">
    <citation type="submission" date="2019-03" db="EMBL/GenBank/DDBJ databases">
        <title>Genomic Encyclopedia of Archaeal and Bacterial Type Strains, Phase II (KMG-II): from individual species to whole genera.</title>
        <authorList>
            <person name="Goeker M."/>
        </authorList>
    </citation>
    <scope>NUCLEOTIDE SEQUENCE [LARGE SCALE GENOMIC DNA]</scope>
    <source>
        <strain evidence="3 4">DSM 28135</strain>
    </source>
</reference>
<sequence length="641" mass="72227">MQFKNPEILYALLLLLIPILIHLFQLRRFKKVAFTNVQLLKNISIQTRKSSQLKKWLTLLTRMLLLACIIIAFAQPFLSNLNSLNTKSETVIYLDNSFSMQAKGVNGTLLNTAIQELLENVGENENISLFTNNSDFKNTSIKAIRNDLIELTYSSNQLDYDAVILKGTKAFSHEKGSTKNFLIISDFQQNNSALNLVNDSQLNYRLVQLKPVKPSNTSIDSLYISKSNAETLELTVLLSNQGLPIENMPVALLDNGQLIAKTAISINKSTETIFTIPNNKAFNGKITIDDPHLNYDNSFYFSLNNSDRIKVLAINEADATFLERLYSPDEFDLTLIDFEQLNYSSITDQNLIILNQLKSVPNSLTTSLTSFSDNGGSILIIPSDDTNLNTYNHLFSNLSLSTFNSLNSVEKRITNINFSHPLLNNVFDKKVDNFQYPKVNANYKFGSAGGTAILSYEDNTPFLIQSNASYTFSAALDETNSNFKNSPLIVPVLYNIGKQSLKLPRLYYTIGKTNTIDINTSLNQDAILKLKQDESTLIPQQKTYNGKVRITTDEYPRNAGFYNVTNKREVIKRLSFNYNRSESFLDYMDLSTIKNSAKSSSVASAIADIKSMTNVDALWKWFVIFAIAFLIIEMLILKSLK</sequence>
<dbReference type="NCBIfam" id="TIGR02226">
    <property type="entry name" value="two_anch"/>
    <property type="match status" value="1"/>
</dbReference>
<feature type="domain" description="Aerotolerance regulator N-terminal" evidence="2">
    <location>
        <begin position="1"/>
        <end position="76"/>
    </location>
</feature>
<keyword evidence="1" id="KW-0812">Transmembrane</keyword>
<dbReference type="PANTHER" id="PTHR37464:SF1">
    <property type="entry name" value="BLL2463 PROTEIN"/>
    <property type="match status" value="1"/>
</dbReference>
<proteinExistence type="predicted"/>